<protein>
    <recommendedName>
        <fullName evidence="8">Ankyrin repeat protein</fullName>
    </recommendedName>
</protein>
<feature type="compositionally biased region" description="Polar residues" evidence="5">
    <location>
        <begin position="227"/>
        <end position="257"/>
    </location>
</feature>
<evidence type="ECO:0000256" key="4">
    <source>
        <dbReference type="PROSITE-ProRule" id="PRU00023"/>
    </source>
</evidence>
<evidence type="ECO:0000256" key="3">
    <source>
        <dbReference type="ARBA" id="ARBA00023043"/>
    </source>
</evidence>
<dbReference type="PROSITE" id="PS50297">
    <property type="entry name" value="ANK_REP_REGION"/>
    <property type="match status" value="1"/>
</dbReference>
<comment type="similarity">
    <text evidence="1">Belongs to the ankyrin SOCS box (ASB) family.</text>
</comment>
<evidence type="ECO:0000256" key="2">
    <source>
        <dbReference type="ARBA" id="ARBA00022737"/>
    </source>
</evidence>
<keyword evidence="3 4" id="KW-0040">ANK repeat</keyword>
<feature type="compositionally biased region" description="Acidic residues" evidence="5">
    <location>
        <begin position="208"/>
        <end position="226"/>
    </location>
</feature>
<feature type="region of interest" description="Disordered" evidence="5">
    <location>
        <begin position="205"/>
        <end position="265"/>
    </location>
</feature>
<dbReference type="Pfam" id="PF12796">
    <property type="entry name" value="Ank_2"/>
    <property type="match status" value="1"/>
</dbReference>
<dbReference type="SMART" id="SM00248">
    <property type="entry name" value="ANK"/>
    <property type="match status" value="5"/>
</dbReference>
<dbReference type="InterPro" id="IPR051573">
    <property type="entry name" value="Ankyrin-SOCS_box_domain"/>
</dbReference>
<dbReference type="Proteomes" id="UP000566819">
    <property type="component" value="Unassembled WGS sequence"/>
</dbReference>
<feature type="repeat" description="ANK" evidence="4">
    <location>
        <begin position="410"/>
        <end position="438"/>
    </location>
</feature>
<dbReference type="SUPFAM" id="SSF48403">
    <property type="entry name" value="Ankyrin repeat"/>
    <property type="match status" value="1"/>
</dbReference>
<comment type="caution">
    <text evidence="6">The sequence shown here is derived from an EMBL/GenBank/DDBJ whole genome shotgun (WGS) entry which is preliminary data.</text>
</comment>
<evidence type="ECO:0000313" key="6">
    <source>
        <dbReference type="EMBL" id="KAF4624010.1"/>
    </source>
</evidence>
<dbReference type="PROSITE" id="PS50088">
    <property type="entry name" value="ANK_REPEAT"/>
    <property type="match status" value="2"/>
</dbReference>
<reference evidence="6 7" key="1">
    <citation type="submission" date="2020-03" db="EMBL/GenBank/DDBJ databases">
        <title>Draft Genome Sequence of Cudoniella acicularis.</title>
        <authorList>
            <person name="Buettner E."/>
            <person name="Kellner H."/>
        </authorList>
    </citation>
    <scope>NUCLEOTIDE SEQUENCE [LARGE SCALE GENOMIC DNA]</scope>
    <source>
        <strain evidence="6 7">DSM 108380</strain>
    </source>
</reference>
<name>A0A8H4R8B2_9HELO</name>
<keyword evidence="2" id="KW-0677">Repeat</keyword>
<evidence type="ECO:0000256" key="1">
    <source>
        <dbReference type="ARBA" id="ARBA00005949"/>
    </source>
</evidence>
<gene>
    <name evidence="6" type="ORF">G7Y89_g14163</name>
</gene>
<proteinExistence type="inferred from homology"/>
<evidence type="ECO:0008006" key="8">
    <source>
        <dbReference type="Google" id="ProtNLM"/>
    </source>
</evidence>
<dbReference type="AlphaFoldDB" id="A0A8H4R8B2"/>
<dbReference type="EMBL" id="JAAMPI010001801">
    <property type="protein sequence ID" value="KAF4624010.1"/>
    <property type="molecule type" value="Genomic_DNA"/>
</dbReference>
<sequence length="586" mass="64515">MVLPVSVDELTSLCNLAWQIYKLCKSASDSFKNVSSEVLSLHAVLREAEEGLAKHPLPDSRLTRLSTVITGCRDVLTDLEVLVDKYVKLGSKTQRVWNRVGWHLEDIAELRLRLISNAGLFTAFLSSSQLAVEEKLNKLLRGFKDGHYEASIITTQTVESISTDEKEIWRTIRKELEDIGISVEAFDSNRGFIMQWFREALERGDFQDERDESDSEEEQFADESDTGDSLSQVDGLNQVTRKASTSRAESESGPQKSTKTRRKTTGIKALISNHTGSENILLELGHKLFSDDAALYRACKNGDTAKAMKLISKGANIHYKYDYLYGCFHTAMRNNHNATVKFLLSEGANVNEIGYEFDLQGSSSVIQVAARRGKLDAVKLLLENGAKVNYESLNTDSNSKSSRNQLYFAPLAVAAKNGDLAMINLLLSYGTDVTGSGTNIPLLGTVGSCVPDAVQLLIYNGAQVGVKCVGTWYRGRENLFSQSPSSILWSALSIPELEWRTKTAARLEIIELLLKNGADPNEAGLLKKAAAGGSVEAVKLLFKYGAVVEEELVNKALVVGDIDSDEMHRLILEHNPVQGGNKIQIG</sequence>
<feature type="repeat" description="ANK" evidence="4">
    <location>
        <begin position="361"/>
        <end position="393"/>
    </location>
</feature>
<dbReference type="InterPro" id="IPR002110">
    <property type="entry name" value="Ankyrin_rpt"/>
</dbReference>
<dbReference type="GO" id="GO:0045732">
    <property type="term" value="P:positive regulation of protein catabolic process"/>
    <property type="evidence" value="ECO:0007669"/>
    <property type="project" value="TreeGrafter"/>
</dbReference>
<organism evidence="6 7">
    <name type="scientific">Cudoniella acicularis</name>
    <dbReference type="NCBI Taxonomy" id="354080"/>
    <lineage>
        <taxon>Eukaryota</taxon>
        <taxon>Fungi</taxon>
        <taxon>Dikarya</taxon>
        <taxon>Ascomycota</taxon>
        <taxon>Pezizomycotina</taxon>
        <taxon>Leotiomycetes</taxon>
        <taxon>Helotiales</taxon>
        <taxon>Tricladiaceae</taxon>
        <taxon>Cudoniella</taxon>
    </lineage>
</organism>
<dbReference type="OrthoDB" id="7464126at2759"/>
<dbReference type="Gene3D" id="1.25.40.20">
    <property type="entry name" value="Ankyrin repeat-containing domain"/>
    <property type="match status" value="2"/>
</dbReference>
<dbReference type="PANTHER" id="PTHR24136:SF15">
    <property type="entry name" value="ANK_REP_REGION DOMAIN-CONTAINING PROTEIN"/>
    <property type="match status" value="1"/>
</dbReference>
<dbReference type="GO" id="GO:0016567">
    <property type="term" value="P:protein ubiquitination"/>
    <property type="evidence" value="ECO:0007669"/>
    <property type="project" value="TreeGrafter"/>
</dbReference>
<dbReference type="InterPro" id="IPR036770">
    <property type="entry name" value="Ankyrin_rpt-contain_sf"/>
</dbReference>
<accession>A0A8H4R8B2</accession>
<dbReference type="PANTHER" id="PTHR24136">
    <property type="entry name" value="SOWAH (DROSOPHILA) HOMOLOG"/>
    <property type="match status" value="1"/>
</dbReference>
<evidence type="ECO:0000313" key="7">
    <source>
        <dbReference type="Proteomes" id="UP000566819"/>
    </source>
</evidence>
<keyword evidence="7" id="KW-1185">Reference proteome</keyword>
<evidence type="ECO:0000256" key="5">
    <source>
        <dbReference type="SAM" id="MobiDB-lite"/>
    </source>
</evidence>